<sequence>MKPTGTSRALKYLFAGYHEPAPLSKQQSQRLLNGLKSSFRDQLDREYGRSSRSQPTTSEPSNSADAAAPIAREPAVNHHLKTILSNPLFSYKPGAKSPLPPPMLSSKKDPMEVFDHAVARGMMTLKAATGCLLAKRHQMHLASDISSAPENTDTGLRVLRWLRSSRPASDLSFLANGAFVSALFPFLVEEGLEHVVCEWAVRVVDGDASAGSTPDDGKRCAHAADLLQRLVKIQCQAQPHGNLDGAITTLLEAQKSLSSPRLLSQTLFPPWRLVSWFSTVESYDRATASEKLFDAHMATGHRLRSRIDVPNAHLCLYHPTSPDATAALRFFDDKEKVRTLMQKDSAKETASSRYRMGLLQWVAVLGHDTVSFLTRSGRVQEAERVKWLMDWELSSLPSHTLEPA</sequence>
<accession>A0A086TD72</accession>
<evidence type="ECO:0000313" key="2">
    <source>
        <dbReference type="EMBL" id="KFH47304.1"/>
    </source>
</evidence>
<reference evidence="3" key="1">
    <citation type="journal article" date="2014" name="Genome Announc.">
        <title>Genome sequence and annotation of Acremonium chrysogenum, producer of the beta-lactam antibiotic cephalosporin C.</title>
        <authorList>
            <person name="Terfehr D."/>
            <person name="Dahlmann T.A."/>
            <person name="Specht T."/>
            <person name="Zadra I."/>
            <person name="Kuernsteiner H."/>
            <person name="Kueck U."/>
        </authorList>
    </citation>
    <scope>NUCLEOTIDE SEQUENCE [LARGE SCALE GENOMIC DNA]</scope>
    <source>
        <strain evidence="3">ATCC 11550 / CBS 779.69 / DSM 880 / IAM 14645 / JCM 23072 / IMI 49137</strain>
    </source>
</reference>
<dbReference type="Proteomes" id="UP000029964">
    <property type="component" value="Unassembled WGS sequence"/>
</dbReference>
<dbReference type="AlphaFoldDB" id="A0A086TD72"/>
<feature type="region of interest" description="Disordered" evidence="1">
    <location>
        <begin position="23"/>
        <end position="67"/>
    </location>
</feature>
<proteinExistence type="predicted"/>
<protein>
    <submittedName>
        <fullName evidence="2">Uncharacterized protein</fullName>
    </submittedName>
</protein>
<keyword evidence="3" id="KW-1185">Reference proteome</keyword>
<gene>
    <name evidence="2" type="ORF">ACRE_018960</name>
</gene>
<dbReference type="EMBL" id="JPKY01000011">
    <property type="protein sequence ID" value="KFH47304.1"/>
    <property type="molecule type" value="Genomic_DNA"/>
</dbReference>
<feature type="compositionally biased region" description="Basic and acidic residues" evidence="1">
    <location>
        <begin position="38"/>
        <end position="49"/>
    </location>
</feature>
<comment type="caution">
    <text evidence="2">The sequence shown here is derived from an EMBL/GenBank/DDBJ whole genome shotgun (WGS) entry which is preliminary data.</text>
</comment>
<evidence type="ECO:0000313" key="3">
    <source>
        <dbReference type="Proteomes" id="UP000029964"/>
    </source>
</evidence>
<name>A0A086TD72_HAPC1</name>
<dbReference type="HOGENOM" id="CLU_037758_1_0_1"/>
<dbReference type="OrthoDB" id="5424391at2759"/>
<organism evidence="2 3">
    <name type="scientific">Hapsidospora chrysogenum (strain ATCC 11550 / CBS 779.69 / DSM 880 / IAM 14645 / JCM 23072 / IMI 49137)</name>
    <name type="common">Acremonium chrysogenum</name>
    <dbReference type="NCBI Taxonomy" id="857340"/>
    <lineage>
        <taxon>Eukaryota</taxon>
        <taxon>Fungi</taxon>
        <taxon>Dikarya</taxon>
        <taxon>Ascomycota</taxon>
        <taxon>Pezizomycotina</taxon>
        <taxon>Sordariomycetes</taxon>
        <taxon>Hypocreomycetidae</taxon>
        <taxon>Hypocreales</taxon>
        <taxon>Bionectriaceae</taxon>
        <taxon>Hapsidospora</taxon>
    </lineage>
</organism>
<evidence type="ECO:0000256" key="1">
    <source>
        <dbReference type="SAM" id="MobiDB-lite"/>
    </source>
</evidence>
<feature type="compositionally biased region" description="Polar residues" evidence="1">
    <location>
        <begin position="50"/>
        <end position="63"/>
    </location>
</feature>